<feature type="chain" id="PRO_5042836825" description="Protein takeout-like" evidence="4">
    <location>
        <begin position="25"/>
        <end position="236"/>
    </location>
</feature>
<accession>A0AAN7ZPQ0</accession>
<evidence type="ECO:0000256" key="1">
    <source>
        <dbReference type="ARBA" id="ARBA00022729"/>
    </source>
</evidence>
<dbReference type="Pfam" id="PF06585">
    <property type="entry name" value="JHBP"/>
    <property type="match status" value="1"/>
</dbReference>
<sequence length="236" mass="26776">MLRSAIYLICLFSFVTNYIIPCSAKDPNLNECAKKHGQESLQDILKGDPKYKIPNMTPLNLPEIMFTSGNLSVHLENVVVLGLEYSKIKEINMDLSKRHISVAILIDNVNLISDYNINGSILILPITGNGRANITFVGGEYRFDFDYVLNDKRDGQYMEIMNDTLTYKTKRSYYHFENLFGGNRALGEHMNTFLNEHWEDVQDDIGPALTKTISAIVKATLGGVISRVPFQEMFRP</sequence>
<comment type="similarity">
    <text evidence="3">Belongs to the TO family.</text>
</comment>
<keyword evidence="1 4" id="KW-0732">Signal</keyword>
<dbReference type="InterPro" id="IPR038606">
    <property type="entry name" value="To_sf"/>
</dbReference>
<reference evidence="5 6" key="1">
    <citation type="journal article" date="2024" name="Insects">
        <title>An Improved Chromosome-Level Genome Assembly of the Firefly Pyrocoelia pectoralis.</title>
        <authorList>
            <person name="Fu X."/>
            <person name="Meyer-Rochow V.B."/>
            <person name="Ballantyne L."/>
            <person name="Zhu X."/>
        </authorList>
    </citation>
    <scope>NUCLEOTIDE SEQUENCE [LARGE SCALE GENOMIC DNA]</scope>
    <source>
        <strain evidence="5">XCY_ONT2</strain>
    </source>
</reference>
<dbReference type="FunFam" id="3.15.10.30:FF:000001">
    <property type="entry name" value="Takeout-like protein 1"/>
    <property type="match status" value="1"/>
</dbReference>
<keyword evidence="2" id="KW-0090">Biological rhythms</keyword>
<comment type="caution">
    <text evidence="5">The sequence shown here is derived from an EMBL/GenBank/DDBJ whole genome shotgun (WGS) entry which is preliminary data.</text>
</comment>
<gene>
    <name evidence="5" type="ORF">RI129_001451</name>
</gene>
<protein>
    <recommendedName>
        <fullName evidence="7">Protein takeout-like</fullName>
    </recommendedName>
</protein>
<evidence type="ECO:0000313" key="5">
    <source>
        <dbReference type="EMBL" id="KAK5650422.1"/>
    </source>
</evidence>
<dbReference type="Gene3D" id="3.15.10.30">
    <property type="entry name" value="Haemolymph juvenile hormone binding protein"/>
    <property type="match status" value="1"/>
</dbReference>
<evidence type="ECO:0000256" key="3">
    <source>
        <dbReference type="ARBA" id="ARBA00060902"/>
    </source>
</evidence>
<name>A0AAN7ZPQ0_9COLE</name>
<keyword evidence="6" id="KW-1185">Reference proteome</keyword>
<dbReference type="GO" id="GO:0007623">
    <property type="term" value="P:circadian rhythm"/>
    <property type="evidence" value="ECO:0007669"/>
    <property type="project" value="UniProtKB-ARBA"/>
</dbReference>
<evidence type="ECO:0000256" key="4">
    <source>
        <dbReference type="SAM" id="SignalP"/>
    </source>
</evidence>
<organism evidence="5 6">
    <name type="scientific">Pyrocoelia pectoralis</name>
    <dbReference type="NCBI Taxonomy" id="417401"/>
    <lineage>
        <taxon>Eukaryota</taxon>
        <taxon>Metazoa</taxon>
        <taxon>Ecdysozoa</taxon>
        <taxon>Arthropoda</taxon>
        <taxon>Hexapoda</taxon>
        <taxon>Insecta</taxon>
        <taxon>Pterygota</taxon>
        <taxon>Neoptera</taxon>
        <taxon>Endopterygota</taxon>
        <taxon>Coleoptera</taxon>
        <taxon>Polyphaga</taxon>
        <taxon>Elateriformia</taxon>
        <taxon>Elateroidea</taxon>
        <taxon>Lampyridae</taxon>
        <taxon>Lampyrinae</taxon>
        <taxon>Pyrocoelia</taxon>
    </lineage>
</organism>
<dbReference type="Proteomes" id="UP001329430">
    <property type="component" value="Chromosome 1"/>
</dbReference>
<dbReference type="PANTHER" id="PTHR11008">
    <property type="entry name" value="PROTEIN TAKEOUT-LIKE PROTEIN"/>
    <property type="match status" value="1"/>
</dbReference>
<feature type="signal peptide" evidence="4">
    <location>
        <begin position="1"/>
        <end position="24"/>
    </location>
</feature>
<dbReference type="GO" id="GO:0005615">
    <property type="term" value="C:extracellular space"/>
    <property type="evidence" value="ECO:0007669"/>
    <property type="project" value="TreeGrafter"/>
</dbReference>
<dbReference type="AlphaFoldDB" id="A0AAN7ZPQ0"/>
<dbReference type="InterPro" id="IPR010562">
    <property type="entry name" value="Haemolymph_juvenile_hormone-bd"/>
</dbReference>
<evidence type="ECO:0000256" key="2">
    <source>
        <dbReference type="ARBA" id="ARBA00023108"/>
    </source>
</evidence>
<dbReference type="EMBL" id="JAVRBK010000001">
    <property type="protein sequence ID" value="KAK5650422.1"/>
    <property type="molecule type" value="Genomic_DNA"/>
</dbReference>
<dbReference type="PANTHER" id="PTHR11008:SF32">
    <property type="entry name" value="CIRCADIAN CLOCK-CONTROLLED PROTEIN DAYWAKE-RELATED"/>
    <property type="match status" value="1"/>
</dbReference>
<evidence type="ECO:0008006" key="7">
    <source>
        <dbReference type="Google" id="ProtNLM"/>
    </source>
</evidence>
<proteinExistence type="inferred from homology"/>
<dbReference type="SMART" id="SM00700">
    <property type="entry name" value="JHBP"/>
    <property type="match status" value="1"/>
</dbReference>
<evidence type="ECO:0000313" key="6">
    <source>
        <dbReference type="Proteomes" id="UP001329430"/>
    </source>
</evidence>